<protein>
    <submittedName>
        <fullName evidence="1">Uncharacterized protein</fullName>
    </submittedName>
</protein>
<proteinExistence type="predicted"/>
<reference evidence="1 2" key="1">
    <citation type="journal article" date="2010" name="ChemBioChem">
        <title>Cloning and characterization of the biosynthetic gene cluster of 16-membered macrolide antibiotic FD-891: involvement of a dual functional cytochrome P450 monooxygenase catalyzing epoxidation and hydroxylation.</title>
        <authorList>
            <person name="Kudo F."/>
            <person name="Motegi A."/>
            <person name="Mizoue K."/>
            <person name="Eguchi T."/>
        </authorList>
    </citation>
    <scope>NUCLEOTIDE SEQUENCE [LARGE SCALE GENOMIC DNA]</scope>
    <source>
        <strain evidence="1 2">A-8890</strain>
    </source>
</reference>
<keyword evidence="2" id="KW-1185">Reference proteome</keyword>
<evidence type="ECO:0000313" key="2">
    <source>
        <dbReference type="Proteomes" id="UP001321542"/>
    </source>
</evidence>
<gene>
    <name evidence="1" type="ORF">SGFS_067110</name>
</gene>
<accession>A0ABM7FGW6</accession>
<dbReference type="Proteomes" id="UP001321542">
    <property type="component" value="Chromosome"/>
</dbReference>
<dbReference type="EMBL" id="AP018448">
    <property type="protein sequence ID" value="BBC35417.1"/>
    <property type="molecule type" value="Genomic_DNA"/>
</dbReference>
<name>A0ABM7FGW6_9ACTN</name>
<organism evidence="1 2">
    <name type="scientific">Streptomyces graminofaciens</name>
    <dbReference type="NCBI Taxonomy" id="68212"/>
    <lineage>
        <taxon>Bacteria</taxon>
        <taxon>Bacillati</taxon>
        <taxon>Actinomycetota</taxon>
        <taxon>Actinomycetes</taxon>
        <taxon>Kitasatosporales</taxon>
        <taxon>Streptomycetaceae</taxon>
        <taxon>Streptomyces</taxon>
    </lineage>
</organism>
<sequence length="81" mass="8448">MPGGPVVVGCGGVGAVRPGRGVLGDGHGGRYLRTERLCWAGWFGLALSVPFGLALPSHTRAGAGLLIHRPSPYFVMESIFM</sequence>
<evidence type="ECO:0000313" key="1">
    <source>
        <dbReference type="EMBL" id="BBC35417.1"/>
    </source>
</evidence>
<reference evidence="1 2" key="2">
    <citation type="journal article" date="2023" name="ChemBioChem">
        <title>Acyltransferase Domain Exchange between Two Independent Type I Polyketide Synthases in the Same Producer Strain of Macrolide Antibiotics.</title>
        <authorList>
            <person name="Kudo F."/>
            <person name="Kishikawa K."/>
            <person name="Tsuboi K."/>
            <person name="Kido T."/>
            <person name="Usui T."/>
            <person name="Hashimoto J."/>
            <person name="Shin-Ya K."/>
            <person name="Miyanaga A."/>
            <person name="Eguchi T."/>
        </authorList>
    </citation>
    <scope>NUCLEOTIDE SEQUENCE [LARGE SCALE GENOMIC DNA]</scope>
    <source>
        <strain evidence="1 2">A-8890</strain>
    </source>
</reference>